<dbReference type="Gene3D" id="1.10.10.60">
    <property type="entry name" value="Homeodomain-like"/>
    <property type="match status" value="1"/>
</dbReference>
<protein>
    <recommendedName>
        <fullName evidence="2">HTH CENPB-type domain-containing protein</fullName>
    </recommendedName>
</protein>
<dbReference type="GO" id="GO:0003677">
    <property type="term" value="F:DNA binding"/>
    <property type="evidence" value="ECO:0007669"/>
    <property type="project" value="UniProtKB-KW"/>
</dbReference>
<evidence type="ECO:0000259" key="2">
    <source>
        <dbReference type="Pfam" id="PF03221"/>
    </source>
</evidence>
<dbReference type="InterPro" id="IPR006600">
    <property type="entry name" value="HTH_CenpB_DNA-bd_dom"/>
</dbReference>
<evidence type="ECO:0000313" key="3">
    <source>
        <dbReference type="EMBL" id="KAE9134500.1"/>
    </source>
</evidence>
<reference evidence="3 4" key="1">
    <citation type="submission" date="2018-09" db="EMBL/GenBank/DDBJ databases">
        <title>Genomic investigation of the strawberry pathogen Phytophthora fragariae indicates pathogenicity is determined by transcriptional variation in three key races.</title>
        <authorList>
            <person name="Adams T.M."/>
            <person name="Armitage A.D."/>
            <person name="Sobczyk M.K."/>
            <person name="Bates H.J."/>
            <person name="Dunwell J.M."/>
            <person name="Nellist C.F."/>
            <person name="Harrison R.J."/>
        </authorList>
    </citation>
    <scope>NUCLEOTIDE SEQUENCE [LARGE SCALE GENOMIC DNA]</scope>
    <source>
        <strain evidence="3 4">ONT-3</strain>
    </source>
</reference>
<comment type="caution">
    <text evidence="3">The sequence shown here is derived from an EMBL/GenBank/DDBJ whole genome shotgun (WGS) entry which is preliminary data.</text>
</comment>
<dbReference type="EMBL" id="QXFX01000066">
    <property type="protein sequence ID" value="KAE9134500.1"/>
    <property type="molecule type" value="Genomic_DNA"/>
</dbReference>
<proteinExistence type="predicted"/>
<sequence>MAGKRNSISMWKKKEVVDWINSEGDGVASRATAHFRTLGWSLDPALARRWWRQREEIWAARPTQQRVSGGGRKPALGELEDLLLESIVLRRLKKEKVTREWIAGQTLQLYNEIHDGRTRLFEASPNWVSGFMKINDLSLRRRTNLTTLSDDQLVGRAVSYMNYLCEKKLNFNFRHTVVMDETAVYFEDAREHTVEIRGSRHVMVKSTGFASMRVTAVLAVTAAGVKLPPLVIWKHNSVERSETFMYIFPMKRRTSFDDETLSLEMDKIQVLTRLEAPSAKSISS</sequence>
<evidence type="ECO:0000313" key="4">
    <source>
        <dbReference type="Proteomes" id="UP000488956"/>
    </source>
</evidence>
<gene>
    <name evidence="3" type="ORF">PF010_g2435</name>
</gene>
<dbReference type="AlphaFoldDB" id="A0A6G0LXN9"/>
<name>A0A6G0LXN9_9STRA</name>
<keyword evidence="1" id="KW-0238">DNA-binding</keyword>
<dbReference type="Proteomes" id="UP000488956">
    <property type="component" value="Unassembled WGS sequence"/>
</dbReference>
<evidence type="ECO:0000256" key="1">
    <source>
        <dbReference type="ARBA" id="ARBA00023125"/>
    </source>
</evidence>
<dbReference type="Pfam" id="PF03221">
    <property type="entry name" value="HTH_Tnp_Tc5"/>
    <property type="match status" value="1"/>
</dbReference>
<organism evidence="3 4">
    <name type="scientific">Phytophthora fragariae</name>
    <dbReference type="NCBI Taxonomy" id="53985"/>
    <lineage>
        <taxon>Eukaryota</taxon>
        <taxon>Sar</taxon>
        <taxon>Stramenopiles</taxon>
        <taxon>Oomycota</taxon>
        <taxon>Peronosporomycetes</taxon>
        <taxon>Peronosporales</taxon>
        <taxon>Peronosporaceae</taxon>
        <taxon>Phytophthora</taxon>
    </lineage>
</organism>
<feature type="domain" description="HTH CENPB-type" evidence="2">
    <location>
        <begin position="78"/>
        <end position="140"/>
    </location>
</feature>
<accession>A0A6G0LXN9</accession>